<dbReference type="AlphaFoldDB" id="A0A0F9C3P1"/>
<protein>
    <submittedName>
        <fullName evidence="1">Uncharacterized protein</fullName>
    </submittedName>
</protein>
<accession>A0A0F9C3P1</accession>
<reference evidence="1" key="1">
    <citation type="journal article" date="2015" name="Nature">
        <title>Complex archaea that bridge the gap between prokaryotes and eukaryotes.</title>
        <authorList>
            <person name="Spang A."/>
            <person name="Saw J.H."/>
            <person name="Jorgensen S.L."/>
            <person name="Zaremba-Niedzwiedzka K."/>
            <person name="Martijn J."/>
            <person name="Lind A.E."/>
            <person name="van Eijk R."/>
            <person name="Schleper C."/>
            <person name="Guy L."/>
            <person name="Ettema T.J."/>
        </authorList>
    </citation>
    <scope>NUCLEOTIDE SEQUENCE</scope>
</reference>
<sequence length="63" mass="7190">MSDTESIREDAKRDEWYDANSAECPECGGTMIRTGHQPANHYEPGFEIWECEDRDGCGYEGEN</sequence>
<name>A0A0F9C3P1_9ZZZZ</name>
<organism evidence="1">
    <name type="scientific">marine sediment metagenome</name>
    <dbReference type="NCBI Taxonomy" id="412755"/>
    <lineage>
        <taxon>unclassified sequences</taxon>
        <taxon>metagenomes</taxon>
        <taxon>ecological metagenomes</taxon>
    </lineage>
</organism>
<gene>
    <name evidence="1" type="ORF">LCGC14_2371390</name>
</gene>
<comment type="caution">
    <text evidence="1">The sequence shown here is derived from an EMBL/GenBank/DDBJ whole genome shotgun (WGS) entry which is preliminary data.</text>
</comment>
<evidence type="ECO:0000313" key="1">
    <source>
        <dbReference type="EMBL" id="KKL28809.1"/>
    </source>
</evidence>
<dbReference type="EMBL" id="LAZR01034962">
    <property type="protein sequence ID" value="KKL28809.1"/>
    <property type="molecule type" value="Genomic_DNA"/>
</dbReference>
<proteinExistence type="predicted"/>